<reference evidence="3 4" key="1">
    <citation type="submission" date="2024-02" db="EMBL/GenBank/DDBJ databases">
        <title>de novo genome assembly of Solanum bulbocastanum strain 11H21.</title>
        <authorList>
            <person name="Hosaka A.J."/>
        </authorList>
    </citation>
    <scope>NUCLEOTIDE SEQUENCE [LARGE SCALE GENOMIC DNA]</scope>
    <source>
        <tissue evidence="3">Young leaves</tissue>
    </source>
</reference>
<evidence type="ECO:0000313" key="3">
    <source>
        <dbReference type="EMBL" id="KAK6779107.1"/>
    </source>
</evidence>
<gene>
    <name evidence="3" type="ORF">RDI58_025825</name>
</gene>
<protein>
    <submittedName>
        <fullName evidence="3">Uncharacterized protein</fullName>
    </submittedName>
</protein>
<keyword evidence="4" id="KW-1185">Reference proteome</keyword>
<evidence type="ECO:0000256" key="1">
    <source>
        <dbReference type="SAM" id="MobiDB-lite"/>
    </source>
</evidence>
<comment type="caution">
    <text evidence="3">The sequence shown here is derived from an EMBL/GenBank/DDBJ whole genome shotgun (WGS) entry which is preliminary data.</text>
</comment>
<keyword evidence="2" id="KW-0732">Signal</keyword>
<evidence type="ECO:0000313" key="4">
    <source>
        <dbReference type="Proteomes" id="UP001371456"/>
    </source>
</evidence>
<dbReference type="EMBL" id="JBANQN010000010">
    <property type="protein sequence ID" value="KAK6779107.1"/>
    <property type="molecule type" value="Genomic_DNA"/>
</dbReference>
<proteinExistence type="predicted"/>
<organism evidence="3 4">
    <name type="scientific">Solanum bulbocastanum</name>
    <name type="common">Wild potato</name>
    <dbReference type="NCBI Taxonomy" id="147425"/>
    <lineage>
        <taxon>Eukaryota</taxon>
        <taxon>Viridiplantae</taxon>
        <taxon>Streptophyta</taxon>
        <taxon>Embryophyta</taxon>
        <taxon>Tracheophyta</taxon>
        <taxon>Spermatophyta</taxon>
        <taxon>Magnoliopsida</taxon>
        <taxon>eudicotyledons</taxon>
        <taxon>Gunneridae</taxon>
        <taxon>Pentapetalae</taxon>
        <taxon>asterids</taxon>
        <taxon>lamiids</taxon>
        <taxon>Solanales</taxon>
        <taxon>Solanaceae</taxon>
        <taxon>Solanoideae</taxon>
        <taxon>Solaneae</taxon>
        <taxon>Solanum</taxon>
    </lineage>
</organism>
<evidence type="ECO:0000256" key="2">
    <source>
        <dbReference type="SAM" id="SignalP"/>
    </source>
</evidence>
<feature type="signal peptide" evidence="2">
    <location>
        <begin position="1"/>
        <end position="23"/>
    </location>
</feature>
<dbReference type="Gene3D" id="1.20.5.4130">
    <property type="match status" value="1"/>
</dbReference>
<feature type="region of interest" description="Disordered" evidence="1">
    <location>
        <begin position="164"/>
        <end position="199"/>
    </location>
</feature>
<sequence>MAYAAVTSLMTTLGLLLMQTNYTQNPLQIKSLREKVCSLQALLETLDDMNDVESVKRCETNIIVAARDAEDRIESIAAEVYWKKSKGLERCLKKGSRESLIQASESIDSQSKGLERCLKKGSRGSLLQASSKSIHSAIKELKKHMNKDLQQAFKSIDSKRKELMRRMKKGVQATRSSNLPEYSPPQLDNNVVGQHQCLG</sequence>
<accession>A0AAN8T4X6</accession>
<dbReference type="AlphaFoldDB" id="A0AAN8T4X6"/>
<feature type="compositionally biased region" description="Polar residues" evidence="1">
    <location>
        <begin position="173"/>
        <end position="193"/>
    </location>
</feature>
<name>A0AAN8T4X6_SOLBU</name>
<feature type="chain" id="PRO_5042999029" evidence="2">
    <location>
        <begin position="24"/>
        <end position="199"/>
    </location>
</feature>
<dbReference type="Proteomes" id="UP001371456">
    <property type="component" value="Unassembled WGS sequence"/>
</dbReference>